<gene>
    <name evidence="7" type="ORF">FSW04_05135</name>
</gene>
<evidence type="ECO:0000313" key="8">
    <source>
        <dbReference type="Proteomes" id="UP000321805"/>
    </source>
</evidence>
<dbReference type="PANTHER" id="PTHR31209">
    <property type="entry name" value="COFACTOR-INDEPENDENT PHOSPHOGLYCERATE MUTASE"/>
    <property type="match status" value="1"/>
</dbReference>
<dbReference type="EMBL" id="CP042430">
    <property type="protein sequence ID" value="QEC47028.1"/>
    <property type="molecule type" value="Genomic_DNA"/>
</dbReference>
<comment type="similarity">
    <text evidence="4">Belongs to the BPG-independent phosphoglycerate mutase family. A-PGAM subfamily.</text>
</comment>
<dbReference type="GO" id="GO:0006096">
    <property type="term" value="P:glycolytic process"/>
    <property type="evidence" value="ECO:0007669"/>
    <property type="project" value="UniProtKB-KW"/>
</dbReference>
<sequence>MVEVLLILDGASDPCGESLAQARMPHLDALSRAGEVTRLTTVPPGLQPGSESAIPVLLGHTPAAPVDRAAIEAAAHGIDIGEAWRVDVRTADGTRADATATAHAADRLRDAGHRVHHLRGHRLLVAGAAPVATDELVVWPRGATLPRVLDARTLVIGARGAAIGIARLLGADTVVPDAATGDVDTDLAAKLDAARAGVAERRDRVVVHVGGADEAAHRRDRAAKVAFLERVDAELIGPLAALVDDADGTLRICPDHGCDPDTGRHDAVPVPHVRWGPARSAVPA</sequence>
<reference evidence="7 8" key="1">
    <citation type="journal article" date="2018" name="J. Microbiol.">
        <title>Baekduia soli gen. nov., sp. nov., a novel bacterium isolated from the soil of Baekdu Mountain and proposal of a novel family name, Baekduiaceae fam. nov.</title>
        <authorList>
            <person name="An D.S."/>
            <person name="Siddiqi M.Z."/>
            <person name="Kim K.H."/>
            <person name="Yu H.S."/>
            <person name="Im W.T."/>
        </authorList>
    </citation>
    <scope>NUCLEOTIDE SEQUENCE [LARGE SCALE GENOMIC DNA]</scope>
    <source>
        <strain evidence="7 8">BR7-21</strain>
    </source>
</reference>
<dbReference type="SUPFAM" id="SSF53649">
    <property type="entry name" value="Alkaline phosphatase-like"/>
    <property type="match status" value="1"/>
</dbReference>
<comment type="function">
    <text evidence="2">Catalyzes the interconversion of 2-phosphoglycerate and 3-phosphoglycerate.</text>
</comment>
<accession>A0A5B8U233</accession>
<organism evidence="7 8">
    <name type="scientific">Baekduia soli</name>
    <dbReference type="NCBI Taxonomy" id="496014"/>
    <lineage>
        <taxon>Bacteria</taxon>
        <taxon>Bacillati</taxon>
        <taxon>Actinomycetota</taxon>
        <taxon>Thermoleophilia</taxon>
        <taxon>Solirubrobacterales</taxon>
        <taxon>Baekduiaceae</taxon>
        <taxon>Baekduia</taxon>
    </lineage>
</organism>
<comment type="catalytic activity">
    <reaction evidence="1">
        <text>(2R)-2-phosphoglycerate = (2R)-3-phosphoglycerate</text>
        <dbReference type="Rhea" id="RHEA:15901"/>
        <dbReference type="ChEBI" id="CHEBI:58272"/>
        <dbReference type="ChEBI" id="CHEBI:58289"/>
        <dbReference type="EC" id="5.4.2.12"/>
    </reaction>
</comment>
<protein>
    <recommendedName>
        <fullName evidence="6">Metalloenzyme domain-containing protein</fullName>
    </recommendedName>
</protein>
<proteinExistence type="inferred from homology"/>
<dbReference type="PANTHER" id="PTHR31209:SF0">
    <property type="entry name" value="METALLOENZYME DOMAIN-CONTAINING PROTEIN"/>
    <property type="match status" value="1"/>
</dbReference>
<evidence type="ECO:0000256" key="3">
    <source>
        <dbReference type="ARBA" id="ARBA00004921"/>
    </source>
</evidence>
<dbReference type="GO" id="GO:0004619">
    <property type="term" value="F:phosphoglycerate mutase activity"/>
    <property type="evidence" value="ECO:0007669"/>
    <property type="project" value="UniProtKB-EC"/>
</dbReference>
<dbReference type="Pfam" id="PF10143">
    <property type="entry name" value="PhosphMutase"/>
    <property type="match status" value="1"/>
</dbReference>
<name>A0A5B8U233_9ACTN</name>
<dbReference type="RefSeq" id="WP_146916937.1">
    <property type="nucleotide sequence ID" value="NZ_CP042430.1"/>
</dbReference>
<dbReference type="Gene3D" id="3.40.720.10">
    <property type="entry name" value="Alkaline Phosphatase, subunit A"/>
    <property type="match status" value="2"/>
</dbReference>
<dbReference type="OrthoDB" id="9804453at2"/>
<dbReference type="InterPro" id="IPR004456">
    <property type="entry name" value="Pglycerate_mutase_ApgM"/>
</dbReference>
<keyword evidence="8" id="KW-1185">Reference proteome</keyword>
<evidence type="ECO:0000259" key="6">
    <source>
        <dbReference type="Pfam" id="PF01676"/>
    </source>
</evidence>
<evidence type="ECO:0000256" key="1">
    <source>
        <dbReference type="ARBA" id="ARBA00000370"/>
    </source>
</evidence>
<comment type="pathway">
    <text evidence="3">Carbohydrate degradation.</text>
</comment>
<dbReference type="Pfam" id="PF01676">
    <property type="entry name" value="Metalloenzyme"/>
    <property type="match status" value="1"/>
</dbReference>
<dbReference type="InterPro" id="IPR006124">
    <property type="entry name" value="Metalloenzyme"/>
</dbReference>
<dbReference type="InterPro" id="IPR017850">
    <property type="entry name" value="Alkaline_phosphatase_core_sf"/>
</dbReference>
<evidence type="ECO:0000256" key="4">
    <source>
        <dbReference type="ARBA" id="ARBA00005524"/>
    </source>
</evidence>
<dbReference type="KEGG" id="bsol:FSW04_05135"/>
<evidence type="ECO:0000256" key="2">
    <source>
        <dbReference type="ARBA" id="ARBA00002315"/>
    </source>
</evidence>
<dbReference type="Proteomes" id="UP000321805">
    <property type="component" value="Chromosome"/>
</dbReference>
<feature type="domain" description="Metalloenzyme" evidence="6">
    <location>
        <begin position="4"/>
        <end position="278"/>
    </location>
</feature>
<dbReference type="AlphaFoldDB" id="A0A5B8U233"/>
<dbReference type="GO" id="GO:0046872">
    <property type="term" value="F:metal ion binding"/>
    <property type="evidence" value="ECO:0007669"/>
    <property type="project" value="InterPro"/>
</dbReference>
<evidence type="ECO:0000256" key="5">
    <source>
        <dbReference type="ARBA" id="ARBA00023152"/>
    </source>
</evidence>
<evidence type="ECO:0000313" key="7">
    <source>
        <dbReference type="EMBL" id="QEC47028.1"/>
    </source>
</evidence>
<keyword evidence="5" id="KW-0324">Glycolysis</keyword>